<dbReference type="EMBL" id="MTSM01000004">
    <property type="protein sequence ID" value="OPX56241.1"/>
    <property type="molecule type" value="Genomic_DNA"/>
</dbReference>
<dbReference type="PRINTS" id="PR00344">
    <property type="entry name" value="BCTRLSENSOR"/>
</dbReference>
<evidence type="ECO:0000259" key="3">
    <source>
        <dbReference type="PROSITE" id="PS50109"/>
    </source>
</evidence>
<dbReference type="GO" id="GO:0000155">
    <property type="term" value="F:phosphorelay sensor kinase activity"/>
    <property type="evidence" value="ECO:0007669"/>
    <property type="project" value="InterPro"/>
</dbReference>
<dbReference type="InterPro" id="IPR004358">
    <property type="entry name" value="Sig_transdc_His_kin-like_C"/>
</dbReference>
<dbReference type="InterPro" id="IPR036097">
    <property type="entry name" value="HisK_dim/P_sf"/>
</dbReference>
<dbReference type="OrthoDB" id="1931120at2"/>
<dbReference type="SUPFAM" id="SSF47384">
    <property type="entry name" value="Homodimeric domain of signal transducing histidine kinase"/>
    <property type="match status" value="1"/>
</dbReference>
<dbReference type="Pfam" id="PF02518">
    <property type="entry name" value="HATPase_c"/>
    <property type="match status" value="1"/>
</dbReference>
<dbReference type="PROSITE" id="PS50109">
    <property type="entry name" value="HIS_KIN"/>
    <property type="match status" value="1"/>
</dbReference>
<evidence type="ECO:0000313" key="5">
    <source>
        <dbReference type="Proteomes" id="UP000191418"/>
    </source>
</evidence>
<dbReference type="CDD" id="cd00075">
    <property type="entry name" value="HATPase"/>
    <property type="match status" value="1"/>
</dbReference>
<dbReference type="Gene3D" id="1.10.287.130">
    <property type="match status" value="1"/>
</dbReference>
<reference evidence="4 5" key="1">
    <citation type="submission" date="2017-01" db="EMBL/GenBank/DDBJ databases">
        <title>Genome Sequencing of a Marine Spirillum, Oceanospirillum multiglobuliferum ATCC 33336, from Japan.</title>
        <authorList>
            <person name="Carney J.G."/>
            <person name="Trachtenberg A.M."/>
            <person name="Rheaume B.A."/>
            <person name="Linnane J.D."/>
            <person name="Pitts N.L."/>
            <person name="Mykles D.L."/>
            <person name="Maclea K.S."/>
        </authorList>
    </citation>
    <scope>NUCLEOTIDE SEQUENCE [LARGE SCALE GENOMIC DNA]</scope>
    <source>
        <strain evidence="4 5">ATCC 33336</strain>
    </source>
</reference>
<dbReference type="InterPro" id="IPR036890">
    <property type="entry name" value="HATPase_C_sf"/>
</dbReference>
<dbReference type="PANTHER" id="PTHR43065">
    <property type="entry name" value="SENSOR HISTIDINE KINASE"/>
    <property type="match status" value="1"/>
</dbReference>
<sequence length="268" mass="29780">MTEQTPSIADIERLKQQMIAQEALASIGAMVPGVTHEVNTPLGVCITSLSFLRNELADFDQQFKSGELTEQKLTEFLESCDDVSALLEKNLQRAAQLIQSFKTIASNQSVVEKSRFKLSELIHDVMRSLRHETKRCIGEIKIIGAEEIELYSDAGALTQVINNLVMNSVRHGFDEKCAQPLQGKIEISCSRTGDKVEILYCDNGKGISAENAPKIFEPFFTTRRGSGGTGLGLSIIRELMQQRLQGDILYLPVEHGASFKLNLRHQIN</sequence>
<dbReference type="EC" id="2.7.13.3" evidence="2"/>
<dbReference type="RefSeq" id="WP_159445578.1">
    <property type="nucleotide sequence ID" value="NZ_FUXG01000003.1"/>
</dbReference>
<dbReference type="STRING" id="64969.SAMN02745127_00663"/>
<protein>
    <recommendedName>
        <fullName evidence="2">histidine kinase</fullName>
        <ecNumber evidence="2">2.7.13.3</ecNumber>
    </recommendedName>
</protein>
<name>A0A1T4M558_9GAMM</name>
<dbReference type="SMART" id="SM00387">
    <property type="entry name" value="HATPase_c"/>
    <property type="match status" value="1"/>
</dbReference>
<feature type="domain" description="Histidine kinase" evidence="3">
    <location>
        <begin position="33"/>
        <end position="267"/>
    </location>
</feature>
<evidence type="ECO:0000256" key="1">
    <source>
        <dbReference type="ARBA" id="ARBA00000085"/>
    </source>
</evidence>
<gene>
    <name evidence="4" type="ORF">BTE48_04505</name>
</gene>
<evidence type="ECO:0000313" key="4">
    <source>
        <dbReference type="EMBL" id="OPX56241.1"/>
    </source>
</evidence>
<evidence type="ECO:0000256" key="2">
    <source>
        <dbReference type="ARBA" id="ARBA00012438"/>
    </source>
</evidence>
<dbReference type="InterPro" id="IPR005467">
    <property type="entry name" value="His_kinase_dom"/>
</dbReference>
<dbReference type="SUPFAM" id="SSF55874">
    <property type="entry name" value="ATPase domain of HSP90 chaperone/DNA topoisomerase II/histidine kinase"/>
    <property type="match status" value="1"/>
</dbReference>
<comment type="catalytic activity">
    <reaction evidence="1">
        <text>ATP + protein L-histidine = ADP + protein N-phospho-L-histidine.</text>
        <dbReference type="EC" id="2.7.13.3"/>
    </reaction>
</comment>
<dbReference type="Proteomes" id="UP000191418">
    <property type="component" value="Unassembled WGS sequence"/>
</dbReference>
<keyword evidence="5" id="KW-1185">Reference proteome</keyword>
<accession>A0A1T4M558</accession>
<dbReference type="Gene3D" id="3.30.565.10">
    <property type="entry name" value="Histidine kinase-like ATPase, C-terminal domain"/>
    <property type="match status" value="1"/>
</dbReference>
<organism evidence="4 5">
    <name type="scientific">Oceanospirillum multiglobuliferum</name>
    <dbReference type="NCBI Taxonomy" id="64969"/>
    <lineage>
        <taxon>Bacteria</taxon>
        <taxon>Pseudomonadati</taxon>
        <taxon>Pseudomonadota</taxon>
        <taxon>Gammaproteobacteria</taxon>
        <taxon>Oceanospirillales</taxon>
        <taxon>Oceanospirillaceae</taxon>
        <taxon>Oceanospirillum</taxon>
    </lineage>
</organism>
<dbReference type="InterPro" id="IPR003594">
    <property type="entry name" value="HATPase_dom"/>
</dbReference>
<proteinExistence type="predicted"/>
<dbReference type="AlphaFoldDB" id="A0A1T4M558"/>
<comment type="caution">
    <text evidence="4">The sequence shown here is derived from an EMBL/GenBank/DDBJ whole genome shotgun (WGS) entry which is preliminary data.</text>
</comment>